<gene>
    <name evidence="1" type="ORF">S01H1_71181</name>
</gene>
<reference evidence="1" key="1">
    <citation type="journal article" date="2014" name="Front. Microbiol.">
        <title>High frequency of phylogenetically diverse reductive dehalogenase-homologous genes in deep subseafloor sedimentary metagenomes.</title>
        <authorList>
            <person name="Kawai M."/>
            <person name="Futagami T."/>
            <person name="Toyoda A."/>
            <person name="Takaki Y."/>
            <person name="Nishi S."/>
            <person name="Hori S."/>
            <person name="Arai W."/>
            <person name="Tsubouchi T."/>
            <person name="Morono Y."/>
            <person name="Uchiyama I."/>
            <person name="Ito T."/>
            <person name="Fujiyama A."/>
            <person name="Inagaki F."/>
            <person name="Takami H."/>
        </authorList>
    </citation>
    <scope>NUCLEOTIDE SEQUENCE</scope>
    <source>
        <strain evidence="1">Expedition CK06-06</strain>
    </source>
</reference>
<sequence>MSKEVVDIEAEGEQQSSAWIEQTSSGKLKFGCKCYKCDVDTAVDVVALAFVRFKEQVKKLDEGG</sequence>
<proteinExistence type="predicted"/>
<organism evidence="1">
    <name type="scientific">marine sediment metagenome</name>
    <dbReference type="NCBI Taxonomy" id="412755"/>
    <lineage>
        <taxon>unclassified sequences</taxon>
        <taxon>metagenomes</taxon>
        <taxon>ecological metagenomes</taxon>
    </lineage>
</organism>
<dbReference type="EMBL" id="BARS01047383">
    <property type="protein sequence ID" value="GAG39397.1"/>
    <property type="molecule type" value="Genomic_DNA"/>
</dbReference>
<protein>
    <submittedName>
        <fullName evidence="1">Uncharacterized protein</fullName>
    </submittedName>
</protein>
<name>X0XVX6_9ZZZZ</name>
<dbReference type="AlphaFoldDB" id="X0XVX6"/>
<evidence type="ECO:0000313" key="1">
    <source>
        <dbReference type="EMBL" id="GAG39397.1"/>
    </source>
</evidence>
<accession>X0XVX6</accession>
<comment type="caution">
    <text evidence="1">The sequence shown here is derived from an EMBL/GenBank/DDBJ whole genome shotgun (WGS) entry which is preliminary data.</text>
</comment>